<feature type="transmembrane region" description="Helical" evidence="7">
    <location>
        <begin position="413"/>
        <end position="432"/>
    </location>
</feature>
<dbReference type="PANTHER" id="PTHR23514:SF3">
    <property type="entry name" value="BYPASS OF STOP CODON PROTEIN 6"/>
    <property type="match status" value="1"/>
</dbReference>
<evidence type="ECO:0000259" key="8">
    <source>
        <dbReference type="PROSITE" id="PS50850"/>
    </source>
</evidence>
<comment type="subcellular location">
    <subcellularLocation>
        <location evidence="1">Endomembrane system</location>
        <topology evidence="1">Multi-pass membrane protein</topology>
    </subcellularLocation>
</comment>
<evidence type="ECO:0000256" key="2">
    <source>
        <dbReference type="ARBA" id="ARBA00008335"/>
    </source>
</evidence>
<feature type="transmembrane region" description="Helical" evidence="7">
    <location>
        <begin position="84"/>
        <end position="106"/>
    </location>
</feature>
<dbReference type="GO" id="GO:0022857">
    <property type="term" value="F:transmembrane transporter activity"/>
    <property type="evidence" value="ECO:0007669"/>
    <property type="project" value="InterPro"/>
</dbReference>
<accession>A0AA39KF99</accession>
<dbReference type="AlphaFoldDB" id="A0AA39KF99"/>
<dbReference type="RefSeq" id="XP_060332228.1">
    <property type="nucleotide sequence ID" value="XM_060481399.1"/>
</dbReference>
<evidence type="ECO:0000256" key="5">
    <source>
        <dbReference type="ARBA" id="ARBA00022989"/>
    </source>
</evidence>
<dbReference type="GeneID" id="85364947"/>
<dbReference type="Gene3D" id="1.20.1250.20">
    <property type="entry name" value="MFS general substrate transporter like domains"/>
    <property type="match status" value="2"/>
</dbReference>
<dbReference type="InterPro" id="IPR011701">
    <property type="entry name" value="MFS"/>
</dbReference>
<evidence type="ECO:0000256" key="4">
    <source>
        <dbReference type="ARBA" id="ARBA00022692"/>
    </source>
</evidence>
<feature type="transmembrane region" description="Helical" evidence="7">
    <location>
        <begin position="379"/>
        <end position="401"/>
    </location>
</feature>
<proteinExistence type="inferred from homology"/>
<keyword evidence="5 7" id="KW-1133">Transmembrane helix</keyword>
<dbReference type="SUPFAM" id="SSF103473">
    <property type="entry name" value="MFS general substrate transporter"/>
    <property type="match status" value="1"/>
</dbReference>
<dbReference type="GO" id="GO:0012505">
    <property type="term" value="C:endomembrane system"/>
    <property type="evidence" value="ECO:0007669"/>
    <property type="project" value="UniProtKB-SubCell"/>
</dbReference>
<gene>
    <name evidence="9" type="ORF">EV420DRAFT_250969</name>
</gene>
<feature type="transmembrane region" description="Helical" evidence="7">
    <location>
        <begin position="136"/>
        <end position="154"/>
    </location>
</feature>
<name>A0AA39KF99_ARMTA</name>
<sequence>MTDPIASSSAMELERIPGASIKPGVDEVPIQTSVVETTTPIQCRPRRAHIQFTALWWNKFLKGWNDGSSGALIPRMQTVYSVNYAVVSLIFIMACVGFVIGALINVPLMDRIGFGKVLVVGALCQAAMYALQSAALPFPVFVTTFAINGMGMALQDAQVTSYVASLRKNSQLKMMILQVGYGSGALTAPLVATQFAQKEHWSFFYLLSLGIAISNITVLSSIFRFNSLDVCFAEIGEPRQENACRNDDSKFRQLLRTRTVHLLGLFSLVYVGTEVTIGGWIVTFIQRVREGGPSSGYISSGFFAGLTIGPLVLLWVTEKLGNHPAFYLYSVIAIGLELVIWFVPSLVADGIAVAFVGLVLGPTYPLLMSHAGRVLPQWLLSGAVGWIAGLGQAGSALFPFMTGAVANKAGIETMPPLLVGFLGLSVGMWALVPKGPRRAD</sequence>
<keyword evidence="10" id="KW-1185">Reference proteome</keyword>
<feature type="domain" description="Major facilitator superfamily (MFS) profile" evidence="8">
    <location>
        <begin position="51"/>
        <end position="440"/>
    </location>
</feature>
<dbReference type="EMBL" id="JAUEPS010000013">
    <property type="protein sequence ID" value="KAK0460102.1"/>
    <property type="molecule type" value="Genomic_DNA"/>
</dbReference>
<dbReference type="Pfam" id="PF07690">
    <property type="entry name" value="MFS_1"/>
    <property type="match status" value="1"/>
</dbReference>
<feature type="transmembrane region" description="Helical" evidence="7">
    <location>
        <begin position="202"/>
        <end position="223"/>
    </location>
</feature>
<evidence type="ECO:0000256" key="3">
    <source>
        <dbReference type="ARBA" id="ARBA00022448"/>
    </source>
</evidence>
<dbReference type="PROSITE" id="PS50850">
    <property type="entry name" value="MFS"/>
    <property type="match status" value="1"/>
</dbReference>
<feature type="transmembrane region" description="Helical" evidence="7">
    <location>
        <begin position="325"/>
        <end position="344"/>
    </location>
</feature>
<comment type="similarity">
    <text evidence="2">Belongs to the major facilitator superfamily.</text>
</comment>
<dbReference type="InterPro" id="IPR020846">
    <property type="entry name" value="MFS_dom"/>
</dbReference>
<dbReference type="PANTHER" id="PTHR23514">
    <property type="entry name" value="BYPASS OF STOP CODON PROTEIN 6"/>
    <property type="match status" value="1"/>
</dbReference>
<evidence type="ECO:0000313" key="10">
    <source>
        <dbReference type="Proteomes" id="UP001175211"/>
    </source>
</evidence>
<evidence type="ECO:0000256" key="7">
    <source>
        <dbReference type="SAM" id="Phobius"/>
    </source>
</evidence>
<feature type="transmembrane region" description="Helical" evidence="7">
    <location>
        <begin position="297"/>
        <end position="316"/>
    </location>
</feature>
<evidence type="ECO:0000256" key="6">
    <source>
        <dbReference type="ARBA" id="ARBA00023136"/>
    </source>
</evidence>
<dbReference type="FunFam" id="1.20.1250.20:FF:000286">
    <property type="entry name" value="MFS efflux transporter"/>
    <property type="match status" value="1"/>
</dbReference>
<feature type="transmembrane region" description="Helical" evidence="7">
    <location>
        <begin position="175"/>
        <end position="196"/>
    </location>
</feature>
<keyword evidence="4 7" id="KW-0812">Transmembrane</keyword>
<organism evidence="9 10">
    <name type="scientific">Armillaria tabescens</name>
    <name type="common">Ringless honey mushroom</name>
    <name type="synonym">Agaricus tabescens</name>
    <dbReference type="NCBI Taxonomy" id="1929756"/>
    <lineage>
        <taxon>Eukaryota</taxon>
        <taxon>Fungi</taxon>
        <taxon>Dikarya</taxon>
        <taxon>Basidiomycota</taxon>
        <taxon>Agaricomycotina</taxon>
        <taxon>Agaricomycetes</taxon>
        <taxon>Agaricomycetidae</taxon>
        <taxon>Agaricales</taxon>
        <taxon>Marasmiineae</taxon>
        <taxon>Physalacriaceae</taxon>
        <taxon>Desarmillaria</taxon>
    </lineage>
</organism>
<evidence type="ECO:0000256" key="1">
    <source>
        <dbReference type="ARBA" id="ARBA00004127"/>
    </source>
</evidence>
<keyword evidence="6 7" id="KW-0472">Membrane</keyword>
<feature type="transmembrane region" description="Helical" evidence="7">
    <location>
        <begin position="350"/>
        <end position="367"/>
    </location>
</feature>
<comment type="caution">
    <text evidence="9">The sequence shown here is derived from an EMBL/GenBank/DDBJ whole genome shotgun (WGS) entry which is preliminary data.</text>
</comment>
<dbReference type="Proteomes" id="UP001175211">
    <property type="component" value="Unassembled WGS sequence"/>
</dbReference>
<dbReference type="GO" id="GO:0016020">
    <property type="term" value="C:membrane"/>
    <property type="evidence" value="ECO:0007669"/>
    <property type="project" value="TreeGrafter"/>
</dbReference>
<dbReference type="InterPro" id="IPR036259">
    <property type="entry name" value="MFS_trans_sf"/>
</dbReference>
<protein>
    <submittedName>
        <fullName evidence="9">MFS general substrate transporter</fullName>
    </submittedName>
</protein>
<feature type="transmembrane region" description="Helical" evidence="7">
    <location>
        <begin position="260"/>
        <end position="285"/>
    </location>
</feature>
<dbReference type="InterPro" id="IPR051788">
    <property type="entry name" value="MFS_Transporter"/>
</dbReference>
<evidence type="ECO:0000313" key="9">
    <source>
        <dbReference type="EMBL" id="KAK0460102.1"/>
    </source>
</evidence>
<keyword evidence="3" id="KW-0813">Transport</keyword>
<reference evidence="9" key="1">
    <citation type="submission" date="2023-06" db="EMBL/GenBank/DDBJ databases">
        <authorList>
            <consortium name="Lawrence Berkeley National Laboratory"/>
            <person name="Ahrendt S."/>
            <person name="Sahu N."/>
            <person name="Indic B."/>
            <person name="Wong-Bajracharya J."/>
            <person name="Merenyi Z."/>
            <person name="Ke H.-M."/>
            <person name="Monk M."/>
            <person name="Kocsube S."/>
            <person name="Drula E."/>
            <person name="Lipzen A."/>
            <person name="Balint B."/>
            <person name="Henrissat B."/>
            <person name="Andreopoulos B."/>
            <person name="Martin F.M."/>
            <person name="Harder C.B."/>
            <person name="Rigling D."/>
            <person name="Ford K.L."/>
            <person name="Foster G.D."/>
            <person name="Pangilinan J."/>
            <person name="Papanicolaou A."/>
            <person name="Barry K."/>
            <person name="LaButti K."/>
            <person name="Viragh M."/>
            <person name="Koriabine M."/>
            <person name="Yan M."/>
            <person name="Riley R."/>
            <person name="Champramary S."/>
            <person name="Plett K.L."/>
            <person name="Tsai I.J."/>
            <person name="Slot J."/>
            <person name="Sipos G."/>
            <person name="Plett J."/>
            <person name="Nagy L.G."/>
            <person name="Grigoriev I.V."/>
        </authorList>
    </citation>
    <scope>NUCLEOTIDE SEQUENCE</scope>
    <source>
        <strain evidence="9">CCBAS 213</strain>
    </source>
</reference>